<evidence type="ECO:0000313" key="2">
    <source>
        <dbReference type="EMBL" id="CAL4791987.1"/>
    </source>
</evidence>
<dbReference type="EMBL" id="CAMXCT030003469">
    <property type="protein sequence ID" value="CAL4791987.1"/>
    <property type="molecule type" value="Genomic_DNA"/>
</dbReference>
<reference evidence="2 3" key="2">
    <citation type="submission" date="2024-05" db="EMBL/GenBank/DDBJ databases">
        <authorList>
            <person name="Chen Y."/>
            <person name="Shah S."/>
            <person name="Dougan E. K."/>
            <person name="Thang M."/>
            <person name="Chan C."/>
        </authorList>
    </citation>
    <scope>NUCLEOTIDE SEQUENCE [LARGE SCALE GENOMIC DNA]</scope>
</reference>
<gene>
    <name evidence="1" type="ORF">C1SCF055_LOCUS30449</name>
</gene>
<dbReference type="Proteomes" id="UP001152797">
    <property type="component" value="Unassembled WGS sequence"/>
</dbReference>
<organism evidence="1">
    <name type="scientific">Cladocopium goreaui</name>
    <dbReference type="NCBI Taxonomy" id="2562237"/>
    <lineage>
        <taxon>Eukaryota</taxon>
        <taxon>Sar</taxon>
        <taxon>Alveolata</taxon>
        <taxon>Dinophyceae</taxon>
        <taxon>Suessiales</taxon>
        <taxon>Symbiodiniaceae</taxon>
        <taxon>Cladocopium</taxon>
    </lineage>
</organism>
<dbReference type="EMBL" id="CAMXCT010003469">
    <property type="protein sequence ID" value="CAI4004675.1"/>
    <property type="molecule type" value="Genomic_DNA"/>
</dbReference>
<proteinExistence type="predicted"/>
<evidence type="ECO:0000313" key="1">
    <source>
        <dbReference type="EMBL" id="CAI4004675.1"/>
    </source>
</evidence>
<comment type="caution">
    <text evidence="1">The sequence shown here is derived from an EMBL/GenBank/DDBJ whole genome shotgun (WGS) entry which is preliminary data.</text>
</comment>
<reference evidence="1" key="1">
    <citation type="submission" date="2022-10" db="EMBL/GenBank/DDBJ databases">
        <authorList>
            <person name="Chen Y."/>
            <person name="Dougan E. K."/>
            <person name="Chan C."/>
            <person name="Rhodes N."/>
            <person name="Thang M."/>
        </authorList>
    </citation>
    <scope>NUCLEOTIDE SEQUENCE</scope>
</reference>
<accession>A0A9P1GBG6</accession>
<feature type="non-terminal residue" evidence="1">
    <location>
        <position position="1"/>
    </location>
</feature>
<keyword evidence="3" id="KW-1185">Reference proteome</keyword>
<name>A0A9P1GBG6_9DINO</name>
<dbReference type="EMBL" id="CAMXCT020003469">
    <property type="protein sequence ID" value="CAL1158050.1"/>
    <property type="molecule type" value="Genomic_DNA"/>
</dbReference>
<evidence type="ECO:0000313" key="3">
    <source>
        <dbReference type="Proteomes" id="UP001152797"/>
    </source>
</evidence>
<dbReference type="AlphaFoldDB" id="A0A9P1GBG6"/>
<protein>
    <submittedName>
        <fullName evidence="1">Uncharacterized protein</fullName>
    </submittedName>
</protein>
<sequence length="94" mass="10742">SNFRDIASRAATASRTLAPWQTIDGELGVSRLKSRPPRVKALKDSEELKLLGERGGLRQECPTKNGRFFMRKSWETYRKIHGKHAMIRVAEFLS</sequence>